<feature type="compositionally biased region" description="Basic and acidic residues" evidence="1">
    <location>
        <begin position="42"/>
        <end position="55"/>
    </location>
</feature>
<protein>
    <submittedName>
        <fullName evidence="2">Uncharacterized protein</fullName>
    </submittedName>
</protein>
<organism evidence="2 3">
    <name type="scientific">Mycena sanguinolenta</name>
    <dbReference type="NCBI Taxonomy" id="230812"/>
    <lineage>
        <taxon>Eukaryota</taxon>
        <taxon>Fungi</taxon>
        <taxon>Dikarya</taxon>
        <taxon>Basidiomycota</taxon>
        <taxon>Agaricomycotina</taxon>
        <taxon>Agaricomycetes</taxon>
        <taxon>Agaricomycetidae</taxon>
        <taxon>Agaricales</taxon>
        <taxon>Marasmiineae</taxon>
        <taxon>Mycenaceae</taxon>
        <taxon>Mycena</taxon>
    </lineage>
</organism>
<feature type="region of interest" description="Disordered" evidence="1">
    <location>
        <begin position="35"/>
        <end position="60"/>
    </location>
</feature>
<evidence type="ECO:0000313" key="2">
    <source>
        <dbReference type="EMBL" id="KAF7348100.1"/>
    </source>
</evidence>
<sequence length="289" mass="31692">MADSIYKLLDMPKISPEEVAAQRPEHHRVRVGGADGIAKTQQMREQERNEPERHSATGRGATIRSRRISEIPASSPLYRRWTRPELPSLGPTATQIKAFYACSSSRSPAVSYTISAGNGSGRRHRACLSRAMVLTNATGAGVVASKSGSRRLTPIIIGTLFSRSHPQAAVPDGLFFVYLPMNVVDESPTVATKSRPPPCRYVSTVCFVHRPCLHPVHGASTPASTETPKISMSSKAFLDHPGKLPSILTYGRRLSSSQCELREVFRVRQSTPIPHKIWKTPKYQANPSS</sequence>
<accession>A0A8H7CS15</accession>
<dbReference type="AlphaFoldDB" id="A0A8H7CS15"/>
<keyword evidence="3" id="KW-1185">Reference proteome</keyword>
<reference evidence="2" key="1">
    <citation type="submission" date="2020-05" db="EMBL/GenBank/DDBJ databases">
        <title>Mycena genomes resolve the evolution of fungal bioluminescence.</title>
        <authorList>
            <person name="Tsai I.J."/>
        </authorList>
    </citation>
    <scope>NUCLEOTIDE SEQUENCE</scope>
    <source>
        <strain evidence="2">160909Yilan</strain>
    </source>
</reference>
<name>A0A8H7CS15_9AGAR</name>
<dbReference type="EMBL" id="JACAZH010000017">
    <property type="protein sequence ID" value="KAF7348100.1"/>
    <property type="molecule type" value="Genomic_DNA"/>
</dbReference>
<gene>
    <name evidence="2" type="ORF">MSAN_01762600</name>
</gene>
<evidence type="ECO:0000313" key="3">
    <source>
        <dbReference type="Proteomes" id="UP000623467"/>
    </source>
</evidence>
<dbReference type="Proteomes" id="UP000623467">
    <property type="component" value="Unassembled WGS sequence"/>
</dbReference>
<proteinExistence type="predicted"/>
<comment type="caution">
    <text evidence="2">The sequence shown here is derived from an EMBL/GenBank/DDBJ whole genome shotgun (WGS) entry which is preliminary data.</text>
</comment>
<evidence type="ECO:0000256" key="1">
    <source>
        <dbReference type="SAM" id="MobiDB-lite"/>
    </source>
</evidence>